<keyword evidence="1" id="KW-0238">DNA-binding</keyword>
<reference evidence="4" key="2">
    <citation type="submission" date="2021-04" db="EMBL/GenBank/DDBJ databases">
        <authorList>
            <person name="Gilroy R."/>
        </authorList>
    </citation>
    <scope>NUCLEOTIDE SEQUENCE</scope>
    <source>
        <strain evidence="4">Gambia15-2214</strain>
    </source>
</reference>
<sequence length="281" mass="32963">MKYSDAQNYLFDFEKNLIKEDKAPATVKKYVGDVRIFLEWCDKKHEQEISLQILQHYREDLFSRRKISGCNSVLISLNKFFARYSDTDSLHVRLIKTQRQTSLDKIFSLKEYNMLLNKALEIGNKRLYCIMRVLASSGIRVGELAYIKVETLCMGRCLVSNKGKVREIFIPYNVCQVLLEYCSEVHIETGMIFCSPRNPNKLIDRGQLWRDFNKLERLLNFPKGTVHAHSFRHFFAKQYFCLYKDLGELADILGHASIETTRIYTRTTAFEKKTRIEALNL</sequence>
<gene>
    <name evidence="4" type="ORF">IAA16_04150</name>
</gene>
<protein>
    <submittedName>
        <fullName evidence="4">Tyrosine-type recombinase/integrase</fullName>
    </submittedName>
</protein>
<dbReference type="InterPro" id="IPR011010">
    <property type="entry name" value="DNA_brk_join_enz"/>
</dbReference>
<dbReference type="PROSITE" id="PS51898">
    <property type="entry name" value="TYR_RECOMBINASE"/>
    <property type="match status" value="1"/>
</dbReference>
<comment type="caution">
    <text evidence="4">The sequence shown here is derived from an EMBL/GenBank/DDBJ whole genome shotgun (WGS) entry which is preliminary data.</text>
</comment>
<dbReference type="GO" id="GO:0006310">
    <property type="term" value="P:DNA recombination"/>
    <property type="evidence" value="ECO:0007669"/>
    <property type="project" value="UniProtKB-KW"/>
</dbReference>
<name>A0A9E2NYL8_9SPIR</name>
<dbReference type="EMBL" id="JAHLFV010000095">
    <property type="protein sequence ID" value="MBU3849737.1"/>
    <property type="molecule type" value="Genomic_DNA"/>
</dbReference>
<dbReference type="Pfam" id="PF00589">
    <property type="entry name" value="Phage_integrase"/>
    <property type="match status" value="1"/>
</dbReference>
<dbReference type="InterPro" id="IPR050090">
    <property type="entry name" value="Tyrosine_recombinase_XerCD"/>
</dbReference>
<dbReference type="PANTHER" id="PTHR30349:SF89">
    <property type="entry name" value="INTEGRASE_RECOMBINASE"/>
    <property type="match status" value="1"/>
</dbReference>
<dbReference type="Gene3D" id="1.10.443.10">
    <property type="entry name" value="Intergrase catalytic core"/>
    <property type="match status" value="1"/>
</dbReference>
<dbReference type="InterPro" id="IPR013762">
    <property type="entry name" value="Integrase-like_cat_sf"/>
</dbReference>
<dbReference type="InterPro" id="IPR010998">
    <property type="entry name" value="Integrase_recombinase_N"/>
</dbReference>
<dbReference type="Gene3D" id="1.10.150.130">
    <property type="match status" value="1"/>
</dbReference>
<dbReference type="PANTHER" id="PTHR30349">
    <property type="entry name" value="PHAGE INTEGRASE-RELATED"/>
    <property type="match status" value="1"/>
</dbReference>
<evidence type="ECO:0000259" key="3">
    <source>
        <dbReference type="PROSITE" id="PS51898"/>
    </source>
</evidence>
<dbReference type="Proteomes" id="UP000823914">
    <property type="component" value="Unassembled WGS sequence"/>
</dbReference>
<evidence type="ECO:0000313" key="5">
    <source>
        <dbReference type="Proteomes" id="UP000823914"/>
    </source>
</evidence>
<dbReference type="GO" id="GO:0003677">
    <property type="term" value="F:DNA binding"/>
    <property type="evidence" value="ECO:0007669"/>
    <property type="project" value="UniProtKB-KW"/>
</dbReference>
<evidence type="ECO:0000256" key="1">
    <source>
        <dbReference type="ARBA" id="ARBA00023125"/>
    </source>
</evidence>
<dbReference type="InterPro" id="IPR002104">
    <property type="entry name" value="Integrase_catalytic"/>
</dbReference>
<dbReference type="GO" id="GO:0015074">
    <property type="term" value="P:DNA integration"/>
    <property type="evidence" value="ECO:0007669"/>
    <property type="project" value="InterPro"/>
</dbReference>
<organism evidence="4 5">
    <name type="scientific">Candidatus Treponema excrementipullorum</name>
    <dbReference type="NCBI Taxonomy" id="2838768"/>
    <lineage>
        <taxon>Bacteria</taxon>
        <taxon>Pseudomonadati</taxon>
        <taxon>Spirochaetota</taxon>
        <taxon>Spirochaetia</taxon>
        <taxon>Spirochaetales</taxon>
        <taxon>Treponemataceae</taxon>
        <taxon>Treponema</taxon>
    </lineage>
</organism>
<feature type="domain" description="Tyr recombinase" evidence="3">
    <location>
        <begin position="102"/>
        <end position="278"/>
    </location>
</feature>
<keyword evidence="2" id="KW-0233">DNA recombination</keyword>
<accession>A0A9E2NYL8</accession>
<dbReference type="SUPFAM" id="SSF56349">
    <property type="entry name" value="DNA breaking-rejoining enzymes"/>
    <property type="match status" value="1"/>
</dbReference>
<reference evidence="4" key="1">
    <citation type="journal article" date="2021" name="PeerJ">
        <title>Extensive microbial diversity within the chicken gut microbiome revealed by metagenomics and culture.</title>
        <authorList>
            <person name="Gilroy R."/>
            <person name="Ravi A."/>
            <person name="Getino M."/>
            <person name="Pursley I."/>
            <person name="Horton D.L."/>
            <person name="Alikhan N.F."/>
            <person name="Baker D."/>
            <person name="Gharbi K."/>
            <person name="Hall N."/>
            <person name="Watson M."/>
            <person name="Adriaenssens E.M."/>
            <person name="Foster-Nyarko E."/>
            <person name="Jarju S."/>
            <person name="Secka A."/>
            <person name="Antonio M."/>
            <person name="Oren A."/>
            <person name="Chaudhuri R.R."/>
            <person name="La Ragione R."/>
            <person name="Hildebrand F."/>
            <person name="Pallen M.J."/>
        </authorList>
    </citation>
    <scope>NUCLEOTIDE SEQUENCE</scope>
    <source>
        <strain evidence="4">Gambia15-2214</strain>
    </source>
</reference>
<proteinExistence type="predicted"/>
<evidence type="ECO:0000256" key="2">
    <source>
        <dbReference type="ARBA" id="ARBA00023172"/>
    </source>
</evidence>
<evidence type="ECO:0000313" key="4">
    <source>
        <dbReference type="EMBL" id="MBU3849737.1"/>
    </source>
</evidence>
<dbReference type="AlphaFoldDB" id="A0A9E2NYL8"/>